<organism evidence="1 2">
    <name type="scientific">Cuscuta europaea</name>
    <name type="common">European dodder</name>
    <dbReference type="NCBI Taxonomy" id="41803"/>
    <lineage>
        <taxon>Eukaryota</taxon>
        <taxon>Viridiplantae</taxon>
        <taxon>Streptophyta</taxon>
        <taxon>Embryophyta</taxon>
        <taxon>Tracheophyta</taxon>
        <taxon>Spermatophyta</taxon>
        <taxon>Magnoliopsida</taxon>
        <taxon>eudicotyledons</taxon>
        <taxon>Gunneridae</taxon>
        <taxon>Pentapetalae</taxon>
        <taxon>asterids</taxon>
        <taxon>lamiids</taxon>
        <taxon>Solanales</taxon>
        <taxon>Convolvulaceae</taxon>
        <taxon>Cuscuteae</taxon>
        <taxon>Cuscuta</taxon>
        <taxon>Cuscuta subgen. Cuscuta</taxon>
    </lineage>
</organism>
<dbReference type="Pfam" id="PF04640">
    <property type="entry name" value="PLATZ"/>
    <property type="match status" value="1"/>
</dbReference>
<dbReference type="EMBL" id="CAMAPE010000065">
    <property type="protein sequence ID" value="CAH9114449.1"/>
    <property type="molecule type" value="Genomic_DNA"/>
</dbReference>
<dbReference type="Proteomes" id="UP001152484">
    <property type="component" value="Unassembled WGS sequence"/>
</dbReference>
<dbReference type="PANTHER" id="PTHR31065">
    <property type="entry name" value="PLATZ TRANSCRIPTION FACTOR FAMILY PROTEIN"/>
    <property type="match status" value="1"/>
</dbReference>
<gene>
    <name evidence="1" type="ORF">CEURO_LOCUS20370</name>
</gene>
<name>A0A9P0ZTA1_CUSEU</name>
<evidence type="ECO:0000313" key="2">
    <source>
        <dbReference type="Proteomes" id="UP001152484"/>
    </source>
</evidence>
<evidence type="ECO:0008006" key="3">
    <source>
        <dbReference type="Google" id="ProtNLM"/>
    </source>
</evidence>
<keyword evidence="2" id="KW-1185">Reference proteome</keyword>
<protein>
    <recommendedName>
        <fullName evidence="3">B box-type domain-containing protein</fullName>
    </recommendedName>
</protein>
<comment type="caution">
    <text evidence="1">The sequence shown here is derived from an EMBL/GenBank/DDBJ whole genome shotgun (WGS) entry which is preliminary data.</text>
</comment>
<accession>A0A9P0ZTA1</accession>
<dbReference type="InterPro" id="IPR006734">
    <property type="entry name" value="PLATZ"/>
</dbReference>
<reference evidence="1" key="1">
    <citation type="submission" date="2022-07" db="EMBL/GenBank/DDBJ databases">
        <authorList>
            <person name="Macas J."/>
            <person name="Novak P."/>
            <person name="Neumann P."/>
        </authorList>
    </citation>
    <scope>NUCLEOTIDE SEQUENCE</scope>
</reference>
<proteinExistence type="predicted"/>
<dbReference type="AlphaFoldDB" id="A0A9P0ZTA1"/>
<dbReference type="PANTHER" id="PTHR31065:SF41">
    <property type="entry name" value="PLATZ TRANSCRIPTION FACTOR FAMILY PROTEIN"/>
    <property type="match status" value="1"/>
</dbReference>
<sequence length="216" mass="24725">MVGGSIRKKNKVEWLGGLLGSKFFGPCVDHIDRRKNDRNMFCIDCNIGGFCRHCINSPSHSSIRHRWLQICKYVYQDVVRLQDIQKHLDCSLIQTYKINSEKAVHLNPRPRSKDSKTWRAKGGSCCNTCGRHIQEFQNRYCSIACKVSDDAYRDKILSFQISHFGEVSTKENTENECCSSLSESSEVIQIWVTATGLKPKKQLHKRKSVPCRAPLC</sequence>
<evidence type="ECO:0000313" key="1">
    <source>
        <dbReference type="EMBL" id="CAH9114449.1"/>
    </source>
</evidence>
<dbReference type="OrthoDB" id="724537at2759"/>